<feature type="domain" description="Polysaccharide pyruvyl transferase" evidence="1">
    <location>
        <begin position="55"/>
        <end position="182"/>
    </location>
</feature>
<dbReference type="Pfam" id="PF04230">
    <property type="entry name" value="PS_pyruv_trans"/>
    <property type="match status" value="1"/>
</dbReference>
<proteinExistence type="predicted"/>
<reference evidence="2 3" key="1">
    <citation type="submission" date="2016-08" db="EMBL/GenBank/DDBJ databases">
        <title>Whole genome sequence of Mesorhizobium sp. strain UASWS1009 isolated from industrial sewage.</title>
        <authorList>
            <person name="Crovadore J."/>
            <person name="Calmin G."/>
            <person name="Chablais R."/>
            <person name="Cochard B."/>
            <person name="Lefort F."/>
        </authorList>
    </citation>
    <scope>NUCLEOTIDE SEQUENCE [LARGE SCALE GENOMIC DNA]</scope>
    <source>
        <strain evidence="2 3">UASWS1009</strain>
    </source>
</reference>
<name>A0A1C2DCC7_9HYPH</name>
<accession>A0A1C2DCC7</accession>
<keyword evidence="3" id="KW-1185">Reference proteome</keyword>
<dbReference type="STRING" id="1566387.QV13_22555"/>
<comment type="caution">
    <text evidence="2">The sequence shown here is derived from an EMBL/GenBank/DDBJ whole genome shotgun (WGS) entry which is preliminary data.</text>
</comment>
<dbReference type="Proteomes" id="UP000094412">
    <property type="component" value="Unassembled WGS sequence"/>
</dbReference>
<evidence type="ECO:0000313" key="2">
    <source>
        <dbReference type="EMBL" id="OCX12418.1"/>
    </source>
</evidence>
<protein>
    <recommendedName>
        <fullName evidence="1">Polysaccharide pyruvyl transferase domain-containing protein</fullName>
    </recommendedName>
</protein>
<sequence>MQLGYYRDLPNFGDVLSPLLARCVFGDIFDDDRSSRVLFIGTVIGRSAPQDAHEIIIGAGAGYKRGRYDTENRTVFCVRGPLTCKLLGIDRSHAGIDPAILASRHFTHSRAGGPAFMPHHHSHTTAGEILAGLCGALGITYISPLSDAEATLSRIAGASCLITEALHGAVVAESYDVPWVPVIFSSKVLEKKWRDFTATIGTDYRPVDISTNIAFDGDVRLANVLKHALGRARLGKPAYRYLPVRKTSQSALGALETSLAKLRTGPFVKSERPVRMQSIGKLDDAVMRFTDLNRCGAFNTPRS</sequence>
<dbReference type="OrthoDB" id="9783791at2"/>
<evidence type="ECO:0000313" key="3">
    <source>
        <dbReference type="Proteomes" id="UP000094412"/>
    </source>
</evidence>
<evidence type="ECO:0000259" key="1">
    <source>
        <dbReference type="Pfam" id="PF04230"/>
    </source>
</evidence>
<dbReference type="EMBL" id="MDEO01000036">
    <property type="protein sequence ID" value="OCX12418.1"/>
    <property type="molecule type" value="Genomic_DNA"/>
</dbReference>
<organism evidence="2 3">
    <name type="scientific">Mesorhizobium hungaricum</name>
    <dbReference type="NCBI Taxonomy" id="1566387"/>
    <lineage>
        <taxon>Bacteria</taxon>
        <taxon>Pseudomonadati</taxon>
        <taxon>Pseudomonadota</taxon>
        <taxon>Alphaproteobacteria</taxon>
        <taxon>Hyphomicrobiales</taxon>
        <taxon>Phyllobacteriaceae</taxon>
        <taxon>Mesorhizobium</taxon>
    </lineage>
</organism>
<dbReference type="RefSeq" id="WP_024926013.1">
    <property type="nucleotide sequence ID" value="NZ_MDEO01000036.1"/>
</dbReference>
<gene>
    <name evidence="2" type="ORF">QV13_22555</name>
</gene>
<dbReference type="InterPro" id="IPR007345">
    <property type="entry name" value="Polysacch_pyruvyl_Trfase"/>
</dbReference>
<dbReference type="AlphaFoldDB" id="A0A1C2DCC7"/>